<keyword evidence="2" id="KW-1185">Reference proteome</keyword>
<evidence type="ECO:0000313" key="1">
    <source>
        <dbReference type="EMBL" id="ORD95869.1"/>
    </source>
</evidence>
<organism evidence="1 2">
    <name type="scientific">Hepatospora eriocheir</name>
    <dbReference type="NCBI Taxonomy" id="1081669"/>
    <lineage>
        <taxon>Eukaryota</taxon>
        <taxon>Fungi</taxon>
        <taxon>Fungi incertae sedis</taxon>
        <taxon>Microsporidia</taxon>
        <taxon>Hepatosporidae</taxon>
        <taxon>Hepatospora</taxon>
    </lineage>
</organism>
<dbReference type="VEuPathDB" id="MicrosporidiaDB:HERIO_2147"/>
<evidence type="ECO:0000313" key="2">
    <source>
        <dbReference type="Proteomes" id="UP000192356"/>
    </source>
</evidence>
<dbReference type="Proteomes" id="UP000192356">
    <property type="component" value="Unassembled WGS sequence"/>
</dbReference>
<dbReference type="AlphaFoldDB" id="A0A1X0Q7X7"/>
<protein>
    <recommendedName>
        <fullName evidence="3">Aspartyl protease</fullName>
    </recommendedName>
</protein>
<name>A0A1X0Q7X7_9MICR</name>
<sequence>MKNNDKKEDDKGLHVIKKGECKVDEILSNYKINDGEDITAFVDTGAKIPFLVKNMLKKMALK</sequence>
<reference evidence="1 2" key="1">
    <citation type="journal article" date="2017" name="Environ. Microbiol.">
        <title>Decay of the glycolytic pathway and adaptation to intranuclear parasitism within Enterocytozoonidae microsporidia.</title>
        <authorList>
            <person name="Wiredu Boakye D."/>
            <person name="Jaroenlak P."/>
            <person name="Prachumwat A."/>
            <person name="Williams T.A."/>
            <person name="Bateman K.S."/>
            <person name="Itsathitphaisarn O."/>
            <person name="Sritunyalucksana K."/>
            <person name="Paszkiewicz K.H."/>
            <person name="Moore K.A."/>
            <person name="Stentiford G.D."/>
            <person name="Williams B.A."/>
        </authorList>
    </citation>
    <scope>NUCLEOTIDE SEQUENCE [LARGE SCALE GENOMIC DNA]</scope>
    <source>
        <strain evidence="1 2">GB1</strain>
    </source>
</reference>
<comment type="caution">
    <text evidence="1">The sequence shown here is derived from an EMBL/GenBank/DDBJ whole genome shotgun (WGS) entry which is preliminary data.</text>
</comment>
<evidence type="ECO:0008006" key="3">
    <source>
        <dbReference type="Google" id="ProtNLM"/>
    </source>
</evidence>
<proteinExistence type="predicted"/>
<dbReference type="EMBL" id="LVKB01000164">
    <property type="protein sequence ID" value="ORD95869.1"/>
    <property type="molecule type" value="Genomic_DNA"/>
</dbReference>
<accession>A0A1X0Q7X7</accession>
<gene>
    <name evidence="1" type="ORF">HERIO_2147</name>
</gene>